<dbReference type="InterPro" id="IPR002073">
    <property type="entry name" value="PDEase_catalytic_dom"/>
</dbReference>
<dbReference type="InterPro" id="IPR003607">
    <property type="entry name" value="HD/PDEase_dom"/>
</dbReference>
<dbReference type="GO" id="GO:0046872">
    <property type="term" value="F:metal ion binding"/>
    <property type="evidence" value="ECO:0007669"/>
    <property type="project" value="UniProtKB-KW"/>
</dbReference>
<organism evidence="7 8">
    <name type="scientific">Elysia chlorotica</name>
    <name type="common">Eastern emerald elysia</name>
    <name type="synonym">Sea slug</name>
    <dbReference type="NCBI Taxonomy" id="188477"/>
    <lineage>
        <taxon>Eukaryota</taxon>
        <taxon>Metazoa</taxon>
        <taxon>Spiralia</taxon>
        <taxon>Lophotrochozoa</taxon>
        <taxon>Mollusca</taxon>
        <taxon>Gastropoda</taxon>
        <taxon>Heterobranchia</taxon>
        <taxon>Euthyneura</taxon>
        <taxon>Panpulmonata</taxon>
        <taxon>Sacoglossa</taxon>
        <taxon>Placobranchoidea</taxon>
        <taxon>Plakobranchidae</taxon>
        <taxon>Elysia</taxon>
    </lineage>
</organism>
<evidence type="ECO:0000256" key="1">
    <source>
        <dbReference type="ARBA" id="ARBA00022723"/>
    </source>
</evidence>
<proteinExistence type="predicted"/>
<sequence length="285" mass="33037">MRGSPEKPDTGQTSALSDGDRKMIAQVSQPEFRPRLRSRFLSVSQTRRPQRRSASRLSTEGKLLLDDFYSQPAQLLLDDIGLWDFNVFTFDTLSGGRSVFHIAYHLFQTYDLMRSFRLDTVRLLHFLSLVEANYHESNPYHNVVHAADVTQSMHCFLQETEIYNATSDLEKMVALVAALTHDLDHPGVNNAFLMITENHLATLYENISVLENHHYRCALALLHESGLLDNFVENDRDEFFRQLKELILATDITRQPEFLQIFCRCIESGEFQYRTNPQHRLIMLQ</sequence>
<keyword evidence="2" id="KW-0378">Hydrolase</keyword>
<dbReference type="InterPro" id="IPR023174">
    <property type="entry name" value="PDEase_CS"/>
</dbReference>
<evidence type="ECO:0000256" key="3">
    <source>
        <dbReference type="PIRSR" id="PIRSR623088-1"/>
    </source>
</evidence>
<dbReference type="Pfam" id="PF00233">
    <property type="entry name" value="PDEase_I"/>
    <property type="match status" value="1"/>
</dbReference>
<accession>A0A3S1BGL1</accession>
<protein>
    <recommendedName>
        <fullName evidence="6">PDEase domain-containing protein</fullName>
    </recommendedName>
</protein>
<evidence type="ECO:0000259" key="6">
    <source>
        <dbReference type="PROSITE" id="PS51845"/>
    </source>
</evidence>
<feature type="region of interest" description="Disordered" evidence="5">
    <location>
        <begin position="1"/>
        <end position="33"/>
    </location>
</feature>
<dbReference type="CDD" id="cd00077">
    <property type="entry name" value="HDc"/>
    <property type="match status" value="1"/>
</dbReference>
<evidence type="ECO:0000256" key="5">
    <source>
        <dbReference type="SAM" id="MobiDB-lite"/>
    </source>
</evidence>
<dbReference type="GO" id="GO:0007165">
    <property type="term" value="P:signal transduction"/>
    <property type="evidence" value="ECO:0007669"/>
    <property type="project" value="InterPro"/>
</dbReference>
<feature type="binding site" evidence="4">
    <location>
        <position position="182"/>
    </location>
    <ligand>
        <name>Zn(2+)</name>
        <dbReference type="ChEBI" id="CHEBI:29105"/>
        <label>1</label>
    </ligand>
</feature>
<dbReference type="InterPro" id="IPR023088">
    <property type="entry name" value="PDEase"/>
</dbReference>
<feature type="binding site" evidence="4">
    <location>
        <position position="145"/>
    </location>
    <ligand>
        <name>Zn(2+)</name>
        <dbReference type="ChEBI" id="CHEBI:29105"/>
        <label>1</label>
    </ligand>
</feature>
<gene>
    <name evidence="7" type="ORF">EGW08_009054</name>
</gene>
<feature type="non-terminal residue" evidence="7">
    <location>
        <position position="285"/>
    </location>
</feature>
<reference evidence="7 8" key="1">
    <citation type="submission" date="2019-01" db="EMBL/GenBank/DDBJ databases">
        <title>A draft genome assembly of the solar-powered sea slug Elysia chlorotica.</title>
        <authorList>
            <person name="Cai H."/>
            <person name="Li Q."/>
            <person name="Fang X."/>
            <person name="Li J."/>
            <person name="Curtis N.E."/>
            <person name="Altenburger A."/>
            <person name="Shibata T."/>
            <person name="Feng M."/>
            <person name="Maeda T."/>
            <person name="Schwartz J.A."/>
            <person name="Shigenobu S."/>
            <person name="Lundholm N."/>
            <person name="Nishiyama T."/>
            <person name="Yang H."/>
            <person name="Hasebe M."/>
            <person name="Li S."/>
            <person name="Pierce S.K."/>
            <person name="Wang J."/>
        </authorList>
    </citation>
    <scope>NUCLEOTIDE SEQUENCE [LARGE SCALE GENOMIC DNA]</scope>
    <source>
        <strain evidence="7">EC2010</strain>
        <tissue evidence="7">Whole organism of an adult</tissue>
    </source>
</reference>
<dbReference type="Gene3D" id="1.10.1300.10">
    <property type="entry name" value="3'5'-cyclic nucleotide phosphodiesterase, catalytic domain"/>
    <property type="match status" value="1"/>
</dbReference>
<feature type="active site" description="Proton donor" evidence="3">
    <location>
        <position position="141"/>
    </location>
</feature>
<dbReference type="PROSITE" id="PS51845">
    <property type="entry name" value="PDEASE_I_2"/>
    <property type="match status" value="1"/>
</dbReference>
<evidence type="ECO:0000313" key="7">
    <source>
        <dbReference type="EMBL" id="RUS83197.1"/>
    </source>
</evidence>
<evidence type="ECO:0000313" key="8">
    <source>
        <dbReference type="Proteomes" id="UP000271974"/>
    </source>
</evidence>
<keyword evidence="1 4" id="KW-0479">Metal-binding</keyword>
<evidence type="ECO:0000256" key="4">
    <source>
        <dbReference type="PIRSR" id="PIRSR623088-3"/>
    </source>
</evidence>
<feature type="binding site" evidence="4">
    <location>
        <position position="181"/>
    </location>
    <ligand>
        <name>Zn(2+)</name>
        <dbReference type="ChEBI" id="CHEBI:29105"/>
        <label>1</label>
    </ligand>
</feature>
<comment type="caution">
    <text evidence="7">The sequence shown here is derived from an EMBL/GenBank/DDBJ whole genome shotgun (WGS) entry which is preliminary data.</text>
</comment>
<dbReference type="PROSITE" id="PS00126">
    <property type="entry name" value="PDEASE_I_1"/>
    <property type="match status" value="1"/>
</dbReference>
<dbReference type="PANTHER" id="PTHR11347">
    <property type="entry name" value="CYCLIC NUCLEOTIDE PHOSPHODIESTERASE"/>
    <property type="match status" value="1"/>
</dbReference>
<dbReference type="STRING" id="188477.A0A3S1BGL1"/>
<dbReference type="SUPFAM" id="SSF109604">
    <property type="entry name" value="HD-domain/PDEase-like"/>
    <property type="match status" value="1"/>
</dbReference>
<name>A0A3S1BGL1_ELYCH</name>
<evidence type="ECO:0000256" key="2">
    <source>
        <dbReference type="ARBA" id="ARBA00022801"/>
    </source>
</evidence>
<dbReference type="PRINTS" id="PR00387">
    <property type="entry name" value="PDIESTERASE1"/>
</dbReference>
<dbReference type="FunFam" id="1.10.1300.10:FF:000032">
    <property type="entry name" value="Phosphodiesterase"/>
    <property type="match status" value="1"/>
</dbReference>
<dbReference type="AlphaFoldDB" id="A0A3S1BGL1"/>
<dbReference type="GO" id="GO:0004114">
    <property type="term" value="F:3',5'-cyclic-nucleotide phosphodiesterase activity"/>
    <property type="evidence" value="ECO:0007669"/>
    <property type="project" value="InterPro"/>
</dbReference>
<dbReference type="EMBL" id="RQTK01000254">
    <property type="protein sequence ID" value="RUS83197.1"/>
    <property type="molecule type" value="Genomic_DNA"/>
</dbReference>
<keyword evidence="8" id="KW-1185">Reference proteome</keyword>
<dbReference type="OrthoDB" id="189220at2759"/>
<dbReference type="InterPro" id="IPR036971">
    <property type="entry name" value="PDEase_catalytic_dom_sf"/>
</dbReference>
<feature type="domain" description="PDEase" evidence="6">
    <location>
        <begin position="64"/>
        <end position="285"/>
    </location>
</feature>
<dbReference type="Proteomes" id="UP000271974">
    <property type="component" value="Unassembled WGS sequence"/>
</dbReference>
<feature type="binding site" evidence="4">
    <location>
        <position position="182"/>
    </location>
    <ligand>
        <name>Zn(2+)</name>
        <dbReference type="ChEBI" id="CHEBI:29105"/>
        <label>2</label>
    </ligand>
</feature>